<keyword evidence="2 4" id="KW-0378">Hydrolase</keyword>
<dbReference type="PROSITE" id="PS00659">
    <property type="entry name" value="GLYCOSYL_HYDROL_F5"/>
    <property type="match status" value="1"/>
</dbReference>
<evidence type="ECO:0000313" key="6">
    <source>
        <dbReference type="Proteomes" id="UP000887540"/>
    </source>
</evidence>
<dbReference type="Pfam" id="PF00150">
    <property type="entry name" value="Cellulase"/>
    <property type="match status" value="1"/>
</dbReference>
<evidence type="ECO:0000256" key="3">
    <source>
        <dbReference type="ARBA" id="ARBA00023295"/>
    </source>
</evidence>
<dbReference type="InterPro" id="IPR017853">
    <property type="entry name" value="GH"/>
</dbReference>
<dbReference type="GO" id="GO:0004553">
    <property type="term" value="F:hydrolase activity, hydrolyzing O-glycosyl compounds"/>
    <property type="evidence" value="ECO:0007669"/>
    <property type="project" value="InterPro"/>
</dbReference>
<keyword evidence="6" id="KW-1185">Reference proteome</keyword>
<dbReference type="Gene3D" id="3.20.20.80">
    <property type="entry name" value="Glycosidases"/>
    <property type="match status" value="1"/>
</dbReference>
<evidence type="ECO:0000313" key="7">
    <source>
        <dbReference type="WBParaSite" id="ACRNAN_Path_1091.g4164.t1"/>
    </source>
</evidence>
<evidence type="ECO:0000259" key="5">
    <source>
        <dbReference type="Pfam" id="PF00150"/>
    </source>
</evidence>
<organism evidence="6 7">
    <name type="scientific">Acrobeloides nanus</name>
    <dbReference type="NCBI Taxonomy" id="290746"/>
    <lineage>
        <taxon>Eukaryota</taxon>
        <taxon>Metazoa</taxon>
        <taxon>Ecdysozoa</taxon>
        <taxon>Nematoda</taxon>
        <taxon>Chromadorea</taxon>
        <taxon>Rhabditida</taxon>
        <taxon>Tylenchina</taxon>
        <taxon>Cephalobomorpha</taxon>
        <taxon>Cephaloboidea</taxon>
        <taxon>Cephalobidae</taxon>
        <taxon>Acrobeloides</taxon>
    </lineage>
</organism>
<dbReference type="GO" id="GO:0000272">
    <property type="term" value="P:polysaccharide catabolic process"/>
    <property type="evidence" value="ECO:0007669"/>
    <property type="project" value="InterPro"/>
</dbReference>
<dbReference type="Proteomes" id="UP000887540">
    <property type="component" value="Unplaced"/>
</dbReference>
<sequence length="245" mass="27360">MGVEFGGYLQHPETEYENIKTVIEAAIENGMYVLVDWHEEHAYLPEHTAASIKFFTNISTTYGNYPHIIYEIFNEPSNATWDVIKAYHIQVINAIRANDPNNVIVAGTPNWSSDVDVAAEDPINGTNIAYTFHFYAASHGQSFRDKVSKAISLNLPVFVTEYGVVTYTGNGPVNETSSQIWWDFLDQNLLSYVNWSIENKNETAAALMPNSVASQVGDKSRWTYGGAFVNKMLWSKDQGLVCTAG</sequence>
<protein>
    <submittedName>
        <fullName evidence="7">Glycoside hydrolase family 5 domain-containing protein</fullName>
    </submittedName>
</protein>
<dbReference type="WBParaSite" id="ACRNAN_Path_1091.g4164.t1">
    <property type="protein sequence ID" value="ACRNAN_Path_1091.g4164.t1"/>
    <property type="gene ID" value="ACRNAN_Path_1091.g4164"/>
</dbReference>
<evidence type="ECO:0000256" key="1">
    <source>
        <dbReference type="ARBA" id="ARBA00005641"/>
    </source>
</evidence>
<accession>A0A914BVB4</accession>
<reference evidence="7" key="1">
    <citation type="submission" date="2022-11" db="UniProtKB">
        <authorList>
            <consortium name="WormBaseParasite"/>
        </authorList>
    </citation>
    <scope>IDENTIFICATION</scope>
</reference>
<evidence type="ECO:0000256" key="2">
    <source>
        <dbReference type="ARBA" id="ARBA00022801"/>
    </source>
</evidence>
<comment type="similarity">
    <text evidence="1 4">Belongs to the glycosyl hydrolase 5 (cellulase A) family.</text>
</comment>
<feature type="domain" description="Glycoside hydrolase family 5" evidence="5">
    <location>
        <begin position="12"/>
        <end position="201"/>
    </location>
</feature>
<proteinExistence type="inferred from homology"/>
<dbReference type="SUPFAM" id="SSF51445">
    <property type="entry name" value="(Trans)glycosidases"/>
    <property type="match status" value="1"/>
</dbReference>
<dbReference type="PANTHER" id="PTHR34142:SF1">
    <property type="entry name" value="GLYCOSIDE HYDROLASE FAMILY 5 DOMAIN-CONTAINING PROTEIN"/>
    <property type="match status" value="1"/>
</dbReference>
<dbReference type="PANTHER" id="PTHR34142">
    <property type="entry name" value="ENDO-BETA-1,4-GLUCANASE A"/>
    <property type="match status" value="1"/>
</dbReference>
<dbReference type="InterPro" id="IPR018087">
    <property type="entry name" value="Glyco_hydro_5_CS"/>
</dbReference>
<dbReference type="AlphaFoldDB" id="A0A914BVB4"/>
<dbReference type="InterPro" id="IPR001547">
    <property type="entry name" value="Glyco_hydro_5"/>
</dbReference>
<evidence type="ECO:0000256" key="4">
    <source>
        <dbReference type="RuleBase" id="RU361153"/>
    </source>
</evidence>
<keyword evidence="3 4" id="KW-0326">Glycosidase</keyword>
<name>A0A914BVB4_9BILA</name>